<dbReference type="Proteomes" id="UP001213681">
    <property type="component" value="Unassembled WGS sequence"/>
</dbReference>
<protein>
    <recommendedName>
        <fullName evidence="2">BHLH domain-containing protein</fullName>
    </recommendedName>
</protein>
<evidence type="ECO:0000313" key="3">
    <source>
        <dbReference type="EMBL" id="KAJ5460406.1"/>
    </source>
</evidence>
<dbReference type="SUPFAM" id="SSF47459">
    <property type="entry name" value="HLH, helix-loop-helix DNA-binding domain"/>
    <property type="match status" value="1"/>
</dbReference>
<dbReference type="Pfam" id="PF00010">
    <property type="entry name" value="HLH"/>
    <property type="match status" value="1"/>
</dbReference>
<dbReference type="CDD" id="cd11392">
    <property type="entry name" value="bHLH_ScPHO4_like"/>
    <property type="match status" value="1"/>
</dbReference>
<comment type="caution">
    <text evidence="3">The sequence shown here is derived from an EMBL/GenBank/DDBJ whole genome shotgun (WGS) entry which is preliminary data.</text>
</comment>
<dbReference type="AlphaFoldDB" id="A0AAD6CCQ2"/>
<feature type="region of interest" description="Disordered" evidence="1">
    <location>
        <begin position="459"/>
        <end position="480"/>
    </location>
</feature>
<dbReference type="PANTHER" id="PTHR36167:SF4">
    <property type="entry name" value="FUNGAL N-TERMINAL DOMAIN-CONTAINING PROTEIN"/>
    <property type="match status" value="1"/>
</dbReference>
<dbReference type="Gene3D" id="4.10.280.10">
    <property type="entry name" value="Helix-loop-helix DNA-binding domain"/>
    <property type="match status" value="2"/>
</dbReference>
<reference evidence="3" key="2">
    <citation type="journal article" date="2023" name="IMA Fungus">
        <title>Comparative genomic study of the Penicillium genus elucidates a diverse pangenome and 15 lateral gene transfer events.</title>
        <authorList>
            <person name="Petersen C."/>
            <person name="Sorensen T."/>
            <person name="Nielsen M.R."/>
            <person name="Sondergaard T.E."/>
            <person name="Sorensen J.L."/>
            <person name="Fitzpatrick D.A."/>
            <person name="Frisvad J.C."/>
            <person name="Nielsen K.L."/>
        </authorList>
    </citation>
    <scope>NUCLEOTIDE SEQUENCE</scope>
    <source>
        <strain evidence="3">IBT 16125</strain>
    </source>
</reference>
<name>A0AAD6CCQ2_9EURO</name>
<dbReference type="GO" id="GO:0006355">
    <property type="term" value="P:regulation of DNA-templated transcription"/>
    <property type="evidence" value="ECO:0007669"/>
    <property type="project" value="InterPro"/>
</dbReference>
<dbReference type="EMBL" id="JAPVEA010000002">
    <property type="protein sequence ID" value="KAJ5460406.1"/>
    <property type="molecule type" value="Genomic_DNA"/>
</dbReference>
<dbReference type="RefSeq" id="XP_056769448.1">
    <property type="nucleotide sequence ID" value="XM_056905341.1"/>
</dbReference>
<dbReference type="SMART" id="SM00353">
    <property type="entry name" value="HLH"/>
    <property type="match status" value="2"/>
</dbReference>
<feature type="compositionally biased region" description="Polar residues" evidence="1">
    <location>
        <begin position="651"/>
        <end position="664"/>
    </location>
</feature>
<dbReference type="InterPro" id="IPR036638">
    <property type="entry name" value="HLH_DNA-bd_sf"/>
</dbReference>
<organism evidence="3 4">
    <name type="scientific">Penicillium daleae</name>
    <dbReference type="NCBI Taxonomy" id="63821"/>
    <lineage>
        <taxon>Eukaryota</taxon>
        <taxon>Fungi</taxon>
        <taxon>Dikarya</taxon>
        <taxon>Ascomycota</taxon>
        <taxon>Pezizomycotina</taxon>
        <taxon>Eurotiomycetes</taxon>
        <taxon>Eurotiomycetidae</taxon>
        <taxon>Eurotiales</taxon>
        <taxon>Aspergillaceae</taxon>
        <taxon>Penicillium</taxon>
    </lineage>
</organism>
<proteinExistence type="predicted"/>
<dbReference type="GeneID" id="81595584"/>
<reference evidence="3" key="1">
    <citation type="submission" date="2022-12" db="EMBL/GenBank/DDBJ databases">
        <authorList>
            <person name="Petersen C."/>
        </authorList>
    </citation>
    <scope>NUCLEOTIDE SEQUENCE</scope>
    <source>
        <strain evidence="3">IBT 16125</strain>
    </source>
</reference>
<sequence>MSGLEAVGIAASIIQIADLGTKLSVKLFSFYRQIQNANQAIQHLSSDVALTCAILRELGDSLKQDEQSKLCSPEAHLTARQMLKQCEDVLWQIQTMIDESHVSGKSRWQQATSKLRNVLNEPDVNFVRGNLERLKSTMLLLLNVIMFAGQIRNNHIPEMLNEQRNLFNILLKEKANAKVDSIATANLTPTICLTSLAQPLKPAISFEMHSQPSSACPPLAQQEVQDYNLLIKAMLREIDGCRSKLEKSRHSRIRDGVLNVHSSEIVYFQRNYGLSIFQCFDETIFEYDAAREAPAISNSMLSSAEASGDLGISVDHTPSLAEYSVPGSFFTPLTSPALPPSDFWAARTEDSEDVDLFDRFMFGDKTKSAQHSMASPALRPTMHNGDTISSEEFYISTKSNYQNTLDGTQVPGISYLAPTSNTLTSKRTSHKSASQPRRNRINCALRDLEKLIPPTFLQDQQAQKLAAPGTNTGEKEGKEPSQVFGKALVLEKAIQYIKELKVWLKDPEASAEPESPANLSPEHDLPKVQGQGLRNRINIALKEIELMIPSEFVQTRLIKELAISEISPEGNTKGKFVTPARSKASTVEIAVEYIRDLQQKLKNTPGTRLMPPRAPSPNGCTDSRGEEHRPHTTRPPDEPTAINAEIPARPLTSSIGEDPTSSTGLPPEMPGSGLGSSQNTAKQTTSAKRTKRGQGIVDEERLSGKEYGVNPQPRGYSENSYDDSRGTIILPDGENITNPQIQRQQARNPTRRAHQSSGINYRFREHHSQKRKFSETGTLNPVAMASVPLIEKRQEMSKGITSNGTVLGISSEKYLDVSIDPLWPSSLEQALERWTNLKQNEINVDIAG</sequence>
<dbReference type="GO" id="GO:0046983">
    <property type="term" value="F:protein dimerization activity"/>
    <property type="evidence" value="ECO:0007669"/>
    <property type="project" value="InterPro"/>
</dbReference>
<gene>
    <name evidence="3" type="ORF">N7458_001958</name>
</gene>
<feature type="region of interest" description="Disordered" evidence="1">
    <location>
        <begin position="418"/>
        <end position="437"/>
    </location>
</feature>
<feature type="compositionally biased region" description="Polar residues" evidence="1">
    <location>
        <begin position="735"/>
        <end position="748"/>
    </location>
</feature>
<evidence type="ECO:0000313" key="4">
    <source>
        <dbReference type="Proteomes" id="UP001213681"/>
    </source>
</evidence>
<dbReference type="PROSITE" id="PS50888">
    <property type="entry name" value="BHLH"/>
    <property type="match status" value="1"/>
</dbReference>
<accession>A0AAD6CCQ2</accession>
<dbReference type="InterPro" id="IPR039327">
    <property type="entry name" value="CON7-like"/>
</dbReference>
<keyword evidence="4" id="KW-1185">Reference proteome</keyword>
<dbReference type="InterPro" id="IPR011598">
    <property type="entry name" value="bHLH_dom"/>
</dbReference>
<feature type="domain" description="BHLH" evidence="2">
    <location>
        <begin position="425"/>
        <end position="500"/>
    </location>
</feature>
<feature type="compositionally biased region" description="Basic and acidic residues" evidence="1">
    <location>
        <begin position="623"/>
        <end position="637"/>
    </location>
</feature>
<dbReference type="PANTHER" id="PTHR36167">
    <property type="entry name" value="C2H2 FINGER DOMAIN TRANSCRIPTION FACTOR (EUROFUNG)-RELATED"/>
    <property type="match status" value="1"/>
</dbReference>
<feature type="compositionally biased region" description="Polar residues" evidence="1">
    <location>
        <begin position="675"/>
        <end position="687"/>
    </location>
</feature>
<evidence type="ECO:0000259" key="2">
    <source>
        <dbReference type="PROSITE" id="PS50888"/>
    </source>
</evidence>
<evidence type="ECO:0000256" key="1">
    <source>
        <dbReference type="SAM" id="MobiDB-lite"/>
    </source>
</evidence>
<feature type="compositionally biased region" description="Polar residues" evidence="1">
    <location>
        <begin position="418"/>
        <end position="436"/>
    </location>
</feature>
<feature type="region of interest" description="Disordered" evidence="1">
    <location>
        <begin position="601"/>
        <end position="758"/>
    </location>
</feature>